<evidence type="ECO:0000256" key="4">
    <source>
        <dbReference type="ARBA" id="ARBA00023163"/>
    </source>
</evidence>
<dbReference type="SUPFAM" id="SSF88659">
    <property type="entry name" value="Sigma3 and sigma4 domains of RNA polymerase sigma factors"/>
    <property type="match status" value="2"/>
</dbReference>
<dbReference type="InterPro" id="IPR014284">
    <property type="entry name" value="RNA_pol_sigma-70_dom"/>
</dbReference>
<evidence type="ECO:0000259" key="7">
    <source>
        <dbReference type="Pfam" id="PF04545"/>
    </source>
</evidence>
<dbReference type="Pfam" id="PF04539">
    <property type="entry name" value="Sigma70_r3"/>
    <property type="match status" value="1"/>
</dbReference>
<gene>
    <name evidence="8" type="ORF">H9868_09250</name>
</gene>
<dbReference type="Gene3D" id="1.20.120.1810">
    <property type="match status" value="1"/>
</dbReference>
<dbReference type="SUPFAM" id="SSF88946">
    <property type="entry name" value="Sigma2 domain of RNA polymerase sigma factors"/>
    <property type="match status" value="1"/>
</dbReference>
<name>A0A9D1RW06_9FIRM</name>
<evidence type="ECO:0000256" key="2">
    <source>
        <dbReference type="ARBA" id="ARBA00023082"/>
    </source>
</evidence>
<feature type="domain" description="RNA polymerase sigma-70 region 3" evidence="5">
    <location>
        <begin position="105"/>
        <end position="157"/>
    </location>
</feature>
<dbReference type="AlphaFoldDB" id="A0A9D1RW06"/>
<dbReference type="PANTHER" id="PTHR30385:SF4">
    <property type="entry name" value="RNA POLYMERASE SIGMA-E FACTOR"/>
    <property type="match status" value="1"/>
</dbReference>
<dbReference type="InterPro" id="IPR007627">
    <property type="entry name" value="RNA_pol_sigma70_r2"/>
</dbReference>
<dbReference type="Proteomes" id="UP000824192">
    <property type="component" value="Unassembled WGS sequence"/>
</dbReference>
<dbReference type="InterPro" id="IPR007630">
    <property type="entry name" value="RNA_pol_sigma70_r4"/>
</dbReference>
<evidence type="ECO:0000259" key="5">
    <source>
        <dbReference type="Pfam" id="PF04539"/>
    </source>
</evidence>
<dbReference type="PANTHER" id="PTHR30385">
    <property type="entry name" value="SIGMA FACTOR F FLAGELLAR"/>
    <property type="match status" value="1"/>
</dbReference>
<comment type="caution">
    <text evidence="8">The sequence shown here is derived from an EMBL/GenBank/DDBJ whole genome shotgun (WGS) entry which is preliminary data.</text>
</comment>
<evidence type="ECO:0000313" key="9">
    <source>
        <dbReference type="Proteomes" id="UP000824192"/>
    </source>
</evidence>
<evidence type="ECO:0000259" key="6">
    <source>
        <dbReference type="Pfam" id="PF04542"/>
    </source>
</evidence>
<proteinExistence type="predicted"/>
<dbReference type="NCBIfam" id="TIGR02937">
    <property type="entry name" value="sigma70-ECF"/>
    <property type="match status" value="1"/>
</dbReference>
<dbReference type="Gene3D" id="1.10.10.10">
    <property type="entry name" value="Winged helix-like DNA-binding domain superfamily/Winged helix DNA-binding domain"/>
    <property type="match status" value="2"/>
</dbReference>
<reference evidence="8" key="1">
    <citation type="journal article" date="2021" name="PeerJ">
        <title>Extensive microbial diversity within the chicken gut microbiome revealed by metagenomics and culture.</title>
        <authorList>
            <person name="Gilroy R."/>
            <person name="Ravi A."/>
            <person name="Getino M."/>
            <person name="Pursley I."/>
            <person name="Horton D.L."/>
            <person name="Alikhan N.F."/>
            <person name="Baker D."/>
            <person name="Gharbi K."/>
            <person name="Hall N."/>
            <person name="Watson M."/>
            <person name="Adriaenssens E.M."/>
            <person name="Foster-Nyarko E."/>
            <person name="Jarju S."/>
            <person name="Secka A."/>
            <person name="Antonio M."/>
            <person name="Oren A."/>
            <person name="Chaudhuri R.R."/>
            <person name="La Ragione R."/>
            <person name="Hildebrand F."/>
            <person name="Pallen M.J."/>
        </authorList>
    </citation>
    <scope>NUCLEOTIDE SEQUENCE</scope>
    <source>
        <strain evidence="8">ChiGjej6B6-1540</strain>
    </source>
</reference>
<dbReference type="Pfam" id="PF04545">
    <property type="entry name" value="Sigma70_r4"/>
    <property type="match status" value="1"/>
</dbReference>
<protein>
    <submittedName>
        <fullName evidence="8">Sigma-70 family RNA polymerase sigma factor</fullName>
    </submittedName>
</protein>
<reference evidence="8" key="2">
    <citation type="submission" date="2021-04" db="EMBL/GenBank/DDBJ databases">
        <authorList>
            <person name="Gilroy R."/>
        </authorList>
    </citation>
    <scope>NUCLEOTIDE SEQUENCE</scope>
    <source>
        <strain evidence="8">ChiGjej6B6-1540</strain>
    </source>
</reference>
<dbReference type="InterPro" id="IPR013324">
    <property type="entry name" value="RNA_pol_sigma_r3/r4-like"/>
</dbReference>
<dbReference type="InterPro" id="IPR013325">
    <property type="entry name" value="RNA_pol_sigma_r2"/>
</dbReference>
<dbReference type="InterPro" id="IPR036388">
    <property type="entry name" value="WH-like_DNA-bd_sf"/>
</dbReference>
<keyword evidence="4" id="KW-0804">Transcription</keyword>
<accession>A0A9D1RW06</accession>
<organism evidence="8 9">
    <name type="scientific">Candidatus Flavonifractor merdipullorum</name>
    <dbReference type="NCBI Taxonomy" id="2838590"/>
    <lineage>
        <taxon>Bacteria</taxon>
        <taxon>Bacillati</taxon>
        <taxon>Bacillota</taxon>
        <taxon>Clostridia</taxon>
        <taxon>Eubacteriales</taxon>
        <taxon>Oscillospiraceae</taxon>
        <taxon>Flavonifractor</taxon>
    </lineage>
</organism>
<evidence type="ECO:0000256" key="1">
    <source>
        <dbReference type="ARBA" id="ARBA00023015"/>
    </source>
</evidence>
<evidence type="ECO:0000313" key="8">
    <source>
        <dbReference type="EMBL" id="HIW94704.1"/>
    </source>
</evidence>
<sequence>MSIADTPELLDEARKGDNRACERILEENAGLIWGIVRRYYGRGVDPEDLYQLGCLGFLKAVRGFDPDFGCQFSTYAVPKIAGEIRRFLRDDGTVKVSRGLKERGTAIRVARDRLSHSLGREPTLSELSEETGFSPEDIAAAEEAGLPVTSLQTETGEGLTLESALGGESFEEEVVEREALRGAIAALPERERQVILLRYFRGFTQEKCARALGVSQVQVSRIERKAVGHLRGYLTGE</sequence>
<dbReference type="EMBL" id="DXGA01000199">
    <property type="protein sequence ID" value="HIW94704.1"/>
    <property type="molecule type" value="Genomic_DNA"/>
</dbReference>
<evidence type="ECO:0000256" key="3">
    <source>
        <dbReference type="ARBA" id="ARBA00023125"/>
    </source>
</evidence>
<feature type="domain" description="RNA polymerase sigma-70 region 2" evidence="6">
    <location>
        <begin position="26"/>
        <end position="91"/>
    </location>
</feature>
<keyword evidence="1" id="KW-0805">Transcription regulation</keyword>
<dbReference type="GO" id="GO:0006352">
    <property type="term" value="P:DNA-templated transcription initiation"/>
    <property type="evidence" value="ECO:0007669"/>
    <property type="project" value="InterPro"/>
</dbReference>
<dbReference type="GO" id="GO:0003677">
    <property type="term" value="F:DNA binding"/>
    <property type="evidence" value="ECO:0007669"/>
    <property type="project" value="UniProtKB-KW"/>
</dbReference>
<dbReference type="CDD" id="cd06171">
    <property type="entry name" value="Sigma70_r4"/>
    <property type="match status" value="1"/>
</dbReference>
<keyword evidence="3" id="KW-0238">DNA-binding</keyword>
<dbReference type="PRINTS" id="PR00046">
    <property type="entry name" value="SIGMA70FCT"/>
</dbReference>
<dbReference type="InterPro" id="IPR007624">
    <property type="entry name" value="RNA_pol_sigma70_r3"/>
</dbReference>
<dbReference type="Pfam" id="PF04542">
    <property type="entry name" value="Sigma70_r2"/>
    <property type="match status" value="1"/>
</dbReference>
<dbReference type="InterPro" id="IPR000943">
    <property type="entry name" value="RNA_pol_sigma70"/>
</dbReference>
<dbReference type="GO" id="GO:0016987">
    <property type="term" value="F:sigma factor activity"/>
    <property type="evidence" value="ECO:0007669"/>
    <property type="project" value="UniProtKB-KW"/>
</dbReference>
<keyword evidence="2" id="KW-0731">Sigma factor</keyword>
<feature type="domain" description="RNA polymerase sigma-70 region 4" evidence="7">
    <location>
        <begin position="183"/>
        <end position="231"/>
    </location>
</feature>